<evidence type="ECO:0000259" key="3">
    <source>
        <dbReference type="Pfam" id="PF09336"/>
    </source>
</evidence>
<accession>A0ABU7DHD3</accession>
<gene>
    <name evidence="4" type="primary">VPS4B_2</name>
    <name evidence="4" type="ORF">CHARACLAT_015778</name>
</gene>
<protein>
    <submittedName>
        <fullName evidence="4">Vacuolar protein sorting-associated protein 4B</fullName>
    </submittedName>
</protein>
<keyword evidence="5" id="KW-1185">Reference proteome</keyword>
<dbReference type="Gene3D" id="1.10.8.60">
    <property type="match status" value="1"/>
</dbReference>
<dbReference type="InterPro" id="IPR015415">
    <property type="entry name" value="Spast_Vps4_C"/>
</dbReference>
<reference evidence="4 5" key="1">
    <citation type="submission" date="2021-06" db="EMBL/GenBank/DDBJ databases">
        <authorList>
            <person name="Palmer J.M."/>
        </authorList>
    </citation>
    <scope>NUCLEOTIDE SEQUENCE [LARGE SCALE GENOMIC DNA]</scope>
    <source>
        <strain evidence="4 5">CL_MEX2019</strain>
        <tissue evidence="4">Muscle</tissue>
    </source>
</reference>
<feature type="domain" description="Spastin/Vps4 C-terminal" evidence="3">
    <location>
        <begin position="17"/>
        <end position="77"/>
    </location>
</feature>
<evidence type="ECO:0000313" key="5">
    <source>
        <dbReference type="Proteomes" id="UP001352852"/>
    </source>
</evidence>
<dbReference type="Proteomes" id="UP001352852">
    <property type="component" value="Unassembled WGS sequence"/>
</dbReference>
<organism evidence="4 5">
    <name type="scientific">Characodon lateralis</name>
    <dbReference type="NCBI Taxonomy" id="208331"/>
    <lineage>
        <taxon>Eukaryota</taxon>
        <taxon>Metazoa</taxon>
        <taxon>Chordata</taxon>
        <taxon>Craniata</taxon>
        <taxon>Vertebrata</taxon>
        <taxon>Euteleostomi</taxon>
        <taxon>Actinopterygii</taxon>
        <taxon>Neopterygii</taxon>
        <taxon>Teleostei</taxon>
        <taxon>Neoteleostei</taxon>
        <taxon>Acanthomorphata</taxon>
        <taxon>Ovalentaria</taxon>
        <taxon>Atherinomorphae</taxon>
        <taxon>Cyprinodontiformes</taxon>
        <taxon>Goodeidae</taxon>
        <taxon>Characodon</taxon>
    </lineage>
</organism>
<evidence type="ECO:0000256" key="2">
    <source>
        <dbReference type="ARBA" id="ARBA00022840"/>
    </source>
</evidence>
<dbReference type="EMBL" id="JAHUTJ010025833">
    <property type="protein sequence ID" value="MED6274372.1"/>
    <property type="molecule type" value="Genomic_DNA"/>
</dbReference>
<proteinExistence type="predicted"/>
<evidence type="ECO:0000313" key="4">
    <source>
        <dbReference type="EMBL" id="MED6274372.1"/>
    </source>
</evidence>
<name>A0ABU7DHD3_9TELE</name>
<keyword evidence="2" id="KW-0067">ATP-binding</keyword>
<feature type="non-terminal residue" evidence="4">
    <location>
        <position position="1"/>
    </location>
</feature>
<sequence>VRGSTFHNPGVVVNDLLTPCSPGDPNAIEMTWMDVPGDMLLEPVVSMADMLRSLSNTKPTVNEQDLDKLKKFTKDFGQEG</sequence>
<dbReference type="Pfam" id="PF09336">
    <property type="entry name" value="Vps4_C"/>
    <property type="match status" value="1"/>
</dbReference>
<keyword evidence="1" id="KW-0547">Nucleotide-binding</keyword>
<comment type="caution">
    <text evidence="4">The sequence shown here is derived from an EMBL/GenBank/DDBJ whole genome shotgun (WGS) entry which is preliminary data.</text>
</comment>
<evidence type="ECO:0000256" key="1">
    <source>
        <dbReference type="ARBA" id="ARBA00022741"/>
    </source>
</evidence>